<gene>
    <name evidence="4" type="ORF">C5L14_21455</name>
</gene>
<organism evidence="4 5">
    <name type="scientific">Labrys okinawensis</name>
    <dbReference type="NCBI Taxonomy" id="346911"/>
    <lineage>
        <taxon>Bacteria</taxon>
        <taxon>Pseudomonadati</taxon>
        <taxon>Pseudomonadota</taxon>
        <taxon>Alphaproteobacteria</taxon>
        <taxon>Hyphomicrobiales</taxon>
        <taxon>Xanthobacteraceae</taxon>
        <taxon>Labrys</taxon>
    </lineage>
</organism>
<evidence type="ECO:0000256" key="1">
    <source>
        <dbReference type="ARBA" id="ARBA00022679"/>
    </source>
</evidence>
<evidence type="ECO:0000313" key="4">
    <source>
        <dbReference type="EMBL" id="PRH85552.1"/>
    </source>
</evidence>
<accession>A0A2S9Q872</accession>
<dbReference type="PANTHER" id="PTHR42774:SF3">
    <property type="entry name" value="KETOHEXOKINASE"/>
    <property type="match status" value="1"/>
</dbReference>
<evidence type="ECO:0000259" key="3">
    <source>
        <dbReference type="Pfam" id="PF00294"/>
    </source>
</evidence>
<evidence type="ECO:0000313" key="5">
    <source>
        <dbReference type="Proteomes" id="UP000237682"/>
    </source>
</evidence>
<dbReference type="InterPro" id="IPR011611">
    <property type="entry name" value="PfkB_dom"/>
</dbReference>
<keyword evidence="2 4" id="KW-0418">Kinase</keyword>
<dbReference type="PANTHER" id="PTHR42774">
    <property type="entry name" value="PHOSPHOTRANSFERASE SYSTEM TRANSPORT PROTEIN"/>
    <property type="match status" value="1"/>
</dbReference>
<comment type="caution">
    <text evidence="4">The sequence shown here is derived from an EMBL/GenBank/DDBJ whole genome shotgun (WGS) entry which is preliminary data.</text>
</comment>
<dbReference type="AlphaFoldDB" id="A0A2S9Q872"/>
<dbReference type="Pfam" id="PF00294">
    <property type="entry name" value="PfkB"/>
    <property type="match status" value="1"/>
</dbReference>
<dbReference type="GO" id="GO:0016301">
    <property type="term" value="F:kinase activity"/>
    <property type="evidence" value="ECO:0007669"/>
    <property type="project" value="UniProtKB-KW"/>
</dbReference>
<dbReference type="InterPro" id="IPR002173">
    <property type="entry name" value="Carboh/pur_kinase_PfkB_CS"/>
</dbReference>
<dbReference type="Gene3D" id="3.40.1190.20">
    <property type="match status" value="1"/>
</dbReference>
<dbReference type="OrthoDB" id="9795789at2"/>
<dbReference type="EMBL" id="PUEJ01000008">
    <property type="protein sequence ID" value="PRH85552.1"/>
    <property type="molecule type" value="Genomic_DNA"/>
</dbReference>
<feature type="domain" description="Carbohydrate kinase PfkB" evidence="3">
    <location>
        <begin position="39"/>
        <end position="321"/>
    </location>
</feature>
<name>A0A2S9Q872_9HYPH</name>
<keyword evidence="5" id="KW-1185">Reference proteome</keyword>
<proteinExistence type="predicted"/>
<reference evidence="4 5" key="1">
    <citation type="submission" date="2018-02" db="EMBL/GenBank/DDBJ databases">
        <title>Whole genome sequencing of endophytic bacterium.</title>
        <authorList>
            <person name="Eedara R."/>
            <person name="Podile A.R."/>
        </authorList>
    </citation>
    <scope>NUCLEOTIDE SEQUENCE [LARGE SCALE GENOMIC DNA]</scope>
    <source>
        <strain evidence="4 5">RP1T</strain>
    </source>
</reference>
<dbReference type="PROSITE" id="PS00584">
    <property type="entry name" value="PFKB_KINASES_2"/>
    <property type="match status" value="1"/>
</dbReference>
<sequence>MTNAIIRSNTALRPPSSDDVFSSRRERAVPESAGKIVHVVCCGASSFDSIFQLDSLPSGPGKVLPSRVTEVSHGMAASAAAAIARLGGRSALLSRVGDDAIGERIVADLTAAGIDCRFIRRARGARSPISTVLVDRHGERLVVPYYDPALGQDPSWLPLELVARADAALVDIRWPEGAAAVLKAARAAGRPAVLDADTGPAGVTVELAELASHVVFSEPAALALSGASNPGPALRALAGRFAGFLAVTAGPDGCFWLDRERDRVEQLRPPAVEAVDTLAAGDVFHGAFTLAIAEGAPIPRAIAFANVAAALKCRSFGGRLGTPGRAEVEAVLSGLERTGLEER</sequence>
<keyword evidence="1" id="KW-0808">Transferase</keyword>
<dbReference type="InterPro" id="IPR029056">
    <property type="entry name" value="Ribokinase-like"/>
</dbReference>
<dbReference type="InterPro" id="IPR052562">
    <property type="entry name" value="Ketohexokinase-related"/>
</dbReference>
<dbReference type="Proteomes" id="UP000237682">
    <property type="component" value="Unassembled WGS sequence"/>
</dbReference>
<dbReference type="SUPFAM" id="SSF53613">
    <property type="entry name" value="Ribokinase-like"/>
    <property type="match status" value="1"/>
</dbReference>
<evidence type="ECO:0000256" key="2">
    <source>
        <dbReference type="ARBA" id="ARBA00022777"/>
    </source>
</evidence>
<protein>
    <submittedName>
        <fullName evidence="4">Ribokinase</fullName>
    </submittedName>
</protein>